<evidence type="ECO:0000313" key="3">
    <source>
        <dbReference type="Proteomes" id="UP000535501"/>
    </source>
</evidence>
<reference evidence="2 3" key="1">
    <citation type="submission" date="2020-08" db="EMBL/GenBank/DDBJ databases">
        <title>Genomic Encyclopedia of Type Strains, Phase IV (KMG-IV): sequencing the most valuable type-strain genomes for metagenomic binning, comparative biology and taxonomic classification.</title>
        <authorList>
            <person name="Goeker M."/>
        </authorList>
    </citation>
    <scope>NUCLEOTIDE SEQUENCE [LARGE SCALE GENOMIC DNA]</scope>
    <source>
        <strain evidence="2 3">DSM 102134</strain>
    </source>
</reference>
<name>A0A7X0DB26_9HYPH</name>
<accession>A0A7X0DB26</accession>
<keyword evidence="1" id="KW-0472">Membrane</keyword>
<organism evidence="2 3">
    <name type="scientific">Pseudorhizobium flavum</name>
    <dbReference type="NCBI Taxonomy" id="1335061"/>
    <lineage>
        <taxon>Bacteria</taxon>
        <taxon>Pseudomonadati</taxon>
        <taxon>Pseudomonadota</taxon>
        <taxon>Alphaproteobacteria</taxon>
        <taxon>Hyphomicrobiales</taxon>
        <taxon>Rhizobiaceae</taxon>
        <taxon>Rhizobium/Agrobacterium group</taxon>
        <taxon>Pseudorhizobium</taxon>
    </lineage>
</organism>
<dbReference type="Proteomes" id="UP000535501">
    <property type="component" value="Unassembled WGS sequence"/>
</dbReference>
<evidence type="ECO:0000313" key="2">
    <source>
        <dbReference type="EMBL" id="MBB6178338.1"/>
    </source>
</evidence>
<dbReference type="AlphaFoldDB" id="A0A7X0DB26"/>
<evidence type="ECO:0000256" key="1">
    <source>
        <dbReference type="SAM" id="Phobius"/>
    </source>
</evidence>
<protein>
    <submittedName>
        <fullName evidence="2">Uncharacterized protein</fullName>
    </submittedName>
</protein>
<sequence length="39" mass="4254">MSWFTAYAFFGMPLIALAVGVGVYYFTAPSNRQGVHPGE</sequence>
<gene>
    <name evidence="2" type="ORF">HNQ75_000281</name>
</gene>
<feature type="transmembrane region" description="Helical" evidence="1">
    <location>
        <begin position="6"/>
        <end position="26"/>
    </location>
</feature>
<comment type="caution">
    <text evidence="2">The sequence shown here is derived from an EMBL/GenBank/DDBJ whole genome shotgun (WGS) entry which is preliminary data.</text>
</comment>
<keyword evidence="3" id="KW-1185">Reference proteome</keyword>
<dbReference type="EMBL" id="JACHEJ010000001">
    <property type="protein sequence ID" value="MBB6178338.1"/>
    <property type="molecule type" value="Genomic_DNA"/>
</dbReference>
<keyword evidence="1" id="KW-0812">Transmembrane</keyword>
<proteinExistence type="predicted"/>
<keyword evidence="1" id="KW-1133">Transmembrane helix</keyword>